<dbReference type="PROSITE" id="PS50883">
    <property type="entry name" value="EAL"/>
    <property type="match status" value="1"/>
</dbReference>
<evidence type="ECO:0000256" key="1">
    <source>
        <dbReference type="PROSITE-ProRule" id="PRU00169"/>
    </source>
</evidence>
<accession>Q5H2V0</accession>
<dbReference type="GO" id="GO:0000160">
    <property type="term" value="P:phosphorelay signal transduction system"/>
    <property type="evidence" value="ECO:0007669"/>
    <property type="project" value="InterPro"/>
</dbReference>
<dbReference type="Proteomes" id="UP000006735">
    <property type="component" value="Chromosome"/>
</dbReference>
<dbReference type="CDD" id="cd01948">
    <property type="entry name" value="EAL"/>
    <property type="match status" value="1"/>
</dbReference>
<dbReference type="SMART" id="SM00448">
    <property type="entry name" value="REC"/>
    <property type="match status" value="1"/>
</dbReference>
<dbReference type="KEGG" id="xoo:XOO1467"/>
<reference evidence="4 5" key="1">
    <citation type="journal article" date="2005" name="Nucleic Acids Res.">
        <title>The genome sequence of Xanthomonas oryzae pathovar oryzae KACC10331, the bacterial blight pathogen of rice.</title>
        <authorList>
            <person name="Lee B.M."/>
            <person name="Park Y.J."/>
            <person name="Park D.S."/>
            <person name="Kang H.W."/>
            <person name="Kim J.G."/>
            <person name="Song E.S."/>
            <person name="Park I.C."/>
            <person name="Yoon U.H."/>
            <person name="Hahn J.H."/>
            <person name="Koo B.S."/>
            <person name="Lee G.B."/>
            <person name="Kim H."/>
            <person name="Park H.S."/>
            <person name="Yoon K.O."/>
            <person name="Kim J.H."/>
            <person name="Jung C.H."/>
            <person name="Koh N.H."/>
            <person name="Seo J.S."/>
            <person name="Go S.J."/>
        </authorList>
    </citation>
    <scope>NUCLEOTIDE SEQUENCE [LARGE SCALE GENOMIC DNA]</scope>
    <source>
        <strain evidence="5">KACC10331 / KXO85</strain>
    </source>
</reference>
<evidence type="ECO:0000313" key="5">
    <source>
        <dbReference type="Proteomes" id="UP000006735"/>
    </source>
</evidence>
<dbReference type="Pfam" id="PF00072">
    <property type="entry name" value="Response_reg"/>
    <property type="match status" value="1"/>
</dbReference>
<sequence>MHTRTPMRPALLSCNCMLAGPVLVVDDSVVQREHAMALCRQLGASVVDGAAGGHAALAWLTRAGGPSLLLVDLEMPGMDGVQLLDALARGKYSVPVVMMSQRGGALIDAVMQLSRSAGVRVLGGIEKPMNLQDLATVLDCEPNPAADAAVFAPVAISPLISSGSAAASRLDRAMRRGEIRVAYQPKLDLKDGRLRGVEALARWRRPQGDMIGPDRFIPLAEREGLIHALTQQVIDKAIAQLLDWRAEGFDLSLALNLSPRLLGEDHFLEELCAKLSDNGLSPADLVLELTESAIVEPANALSMLARLRLHGFGLSIDDYGTGFSSLQRLASIPFTELKLDRSFVHAAHRSRSQRTVLESTLELAHRLELTAVAEGVETPEDWRLLRELGCDLAQGYLMASPMPGPMLSEWWREHAVRIARLSDSTLPSDADVA</sequence>
<evidence type="ECO:0000259" key="3">
    <source>
        <dbReference type="PROSITE" id="PS50883"/>
    </source>
</evidence>
<dbReference type="InterPro" id="IPR011006">
    <property type="entry name" value="CheY-like_superfamily"/>
</dbReference>
<dbReference type="Gene3D" id="3.20.20.450">
    <property type="entry name" value="EAL domain"/>
    <property type="match status" value="1"/>
</dbReference>
<dbReference type="PANTHER" id="PTHR33121:SF79">
    <property type="entry name" value="CYCLIC DI-GMP PHOSPHODIESTERASE PDED-RELATED"/>
    <property type="match status" value="1"/>
</dbReference>
<organism evidence="4 5">
    <name type="scientific">Xanthomonas oryzae pv. oryzae (strain KACC10331 / KXO85)</name>
    <dbReference type="NCBI Taxonomy" id="291331"/>
    <lineage>
        <taxon>Bacteria</taxon>
        <taxon>Pseudomonadati</taxon>
        <taxon>Pseudomonadota</taxon>
        <taxon>Gammaproteobacteria</taxon>
        <taxon>Lysobacterales</taxon>
        <taxon>Lysobacteraceae</taxon>
        <taxon>Xanthomonas</taxon>
    </lineage>
</organism>
<proteinExistence type="predicted"/>
<dbReference type="EMBL" id="AE013598">
    <property type="protein sequence ID" value="AAW74721.1"/>
    <property type="molecule type" value="Genomic_DNA"/>
</dbReference>
<evidence type="ECO:0000259" key="2">
    <source>
        <dbReference type="PROSITE" id="PS50110"/>
    </source>
</evidence>
<dbReference type="InterPro" id="IPR001789">
    <property type="entry name" value="Sig_transdc_resp-reg_receiver"/>
</dbReference>
<dbReference type="SMART" id="SM00052">
    <property type="entry name" value="EAL"/>
    <property type="match status" value="1"/>
</dbReference>
<feature type="domain" description="EAL" evidence="3">
    <location>
        <begin position="163"/>
        <end position="415"/>
    </location>
</feature>
<feature type="domain" description="Response regulatory" evidence="2">
    <location>
        <begin position="21"/>
        <end position="142"/>
    </location>
</feature>
<dbReference type="Gene3D" id="3.40.50.2300">
    <property type="match status" value="1"/>
</dbReference>
<keyword evidence="1" id="KW-0597">Phosphoprotein</keyword>
<name>Q5H2V0_XANOR</name>
<protein>
    <submittedName>
        <fullName evidence="4">Response regulator</fullName>
    </submittedName>
</protein>
<dbReference type="SUPFAM" id="SSF141868">
    <property type="entry name" value="EAL domain-like"/>
    <property type="match status" value="1"/>
</dbReference>
<dbReference type="STRING" id="291331.XOO1467"/>
<dbReference type="SUPFAM" id="SSF52172">
    <property type="entry name" value="CheY-like"/>
    <property type="match status" value="1"/>
</dbReference>
<evidence type="ECO:0000313" key="4">
    <source>
        <dbReference type="EMBL" id="AAW74721.1"/>
    </source>
</evidence>
<keyword evidence="5" id="KW-1185">Reference proteome</keyword>
<gene>
    <name evidence="4" type="primary">vieA</name>
    <name evidence="4" type="ordered locus">XOO1467</name>
</gene>
<feature type="modified residue" description="4-aspartylphosphate" evidence="1">
    <location>
        <position position="72"/>
    </location>
</feature>
<dbReference type="AlphaFoldDB" id="Q5H2V0"/>
<dbReference type="InterPro" id="IPR001633">
    <property type="entry name" value="EAL_dom"/>
</dbReference>
<dbReference type="Pfam" id="PF00563">
    <property type="entry name" value="EAL"/>
    <property type="match status" value="1"/>
</dbReference>
<dbReference type="PROSITE" id="PS50110">
    <property type="entry name" value="RESPONSE_REGULATORY"/>
    <property type="match status" value="1"/>
</dbReference>
<dbReference type="InterPro" id="IPR050706">
    <property type="entry name" value="Cyclic-di-GMP_PDE-like"/>
</dbReference>
<dbReference type="GO" id="GO:0071111">
    <property type="term" value="F:cyclic-guanylate-specific phosphodiesterase activity"/>
    <property type="evidence" value="ECO:0007669"/>
    <property type="project" value="InterPro"/>
</dbReference>
<dbReference type="InterPro" id="IPR035919">
    <property type="entry name" value="EAL_sf"/>
</dbReference>
<dbReference type="PANTHER" id="PTHR33121">
    <property type="entry name" value="CYCLIC DI-GMP PHOSPHODIESTERASE PDEF"/>
    <property type="match status" value="1"/>
</dbReference>
<dbReference type="HOGENOM" id="CLU_000445_70_2_6"/>